<dbReference type="InterPro" id="IPR020622">
    <property type="entry name" value="Ala_racemase_pyridoxalP-BS"/>
</dbReference>
<dbReference type="EMBL" id="PVWJ01000002">
    <property type="protein sequence ID" value="PSB05153.1"/>
    <property type="molecule type" value="Genomic_DNA"/>
</dbReference>
<dbReference type="SMART" id="SM01005">
    <property type="entry name" value="Ala_racemase_C"/>
    <property type="match status" value="1"/>
</dbReference>
<dbReference type="InterPro" id="IPR009006">
    <property type="entry name" value="Ala_racemase/Decarboxylase_C"/>
</dbReference>
<dbReference type="UniPathway" id="UPA00042">
    <property type="reaction ID" value="UER00497"/>
</dbReference>
<evidence type="ECO:0000313" key="9">
    <source>
        <dbReference type="Proteomes" id="UP000238762"/>
    </source>
</evidence>
<evidence type="ECO:0000256" key="3">
    <source>
        <dbReference type="ARBA" id="ARBA00023235"/>
    </source>
</evidence>
<dbReference type="SUPFAM" id="SSF50621">
    <property type="entry name" value="Alanine racemase C-terminal domain-like"/>
    <property type="match status" value="1"/>
</dbReference>
<keyword evidence="3 4" id="KW-0413">Isomerase</keyword>
<dbReference type="FunFam" id="3.20.20.10:FF:000002">
    <property type="entry name" value="Alanine racemase"/>
    <property type="match status" value="1"/>
</dbReference>
<evidence type="ECO:0000259" key="7">
    <source>
        <dbReference type="SMART" id="SM01005"/>
    </source>
</evidence>
<reference evidence="8 9" key="1">
    <citation type="submission" date="2018-02" db="EMBL/GenBank/DDBJ databases">
        <authorList>
            <person name="Cohen D.B."/>
            <person name="Kent A.D."/>
        </authorList>
    </citation>
    <scope>NUCLEOTIDE SEQUENCE [LARGE SCALE GENOMIC DNA]</scope>
    <source>
        <strain evidence="8 9">CCAP 1448/3</strain>
    </source>
</reference>
<accession>A0A2T1CAI4</accession>
<sequence length="400" mass="43199">MYDITEPIIKAPTFTGVTQNSAVDQCDLFQRAWVEIDLVALATNIQRLCALLSPQTSLMAVVKADGYGHGAVTVAQTVLRSGASCLGVATVPEGIQLRKAGIKAPILILGAVISSEQVHALVRWNLEATVCSEQQAQLISLTLESLGKKLPIHLKIDTGMSRLGVSWEEALQFGRLVSGLPGLEIASVYSHLATADDPNPAVMQLQNQRFQRALGHLESLGIKIPKLHIANSAATLSDAKLHYDMVRVGLAMYGYYPAPHLRSRLELTPVLSLKAKVTQVKTIPAGTGVSYNHQFIAKEPTAIAVVGIGYADGVPRQLSNRMQVLIKGQLVPQIGAIAMDQLMLDITSIPKVQPGDVVTLLGKQGNLEISAEDWAQKTGTISWEILCGFKHRLPRVAHFH</sequence>
<dbReference type="GO" id="GO:0008784">
    <property type="term" value="F:alanine racemase activity"/>
    <property type="evidence" value="ECO:0007669"/>
    <property type="project" value="UniProtKB-UniRule"/>
</dbReference>
<feature type="active site" description="Proton acceptor; specific for D-alanine" evidence="4">
    <location>
        <position position="63"/>
    </location>
</feature>
<comment type="catalytic activity">
    <reaction evidence="4">
        <text>L-alanine = D-alanine</text>
        <dbReference type="Rhea" id="RHEA:20249"/>
        <dbReference type="ChEBI" id="CHEBI:57416"/>
        <dbReference type="ChEBI" id="CHEBI:57972"/>
        <dbReference type="EC" id="5.1.1.1"/>
    </reaction>
</comment>
<dbReference type="Gene3D" id="2.40.37.10">
    <property type="entry name" value="Lyase, Ornithine Decarboxylase, Chain A, domain 1"/>
    <property type="match status" value="1"/>
</dbReference>
<feature type="active site" description="Proton acceptor; specific for L-alanine" evidence="4">
    <location>
        <position position="291"/>
    </location>
</feature>
<comment type="pathway">
    <text evidence="4">Amino-acid biosynthesis; D-alanine biosynthesis; D-alanine from L-alanine: step 1/1.</text>
</comment>
<dbReference type="InterPro" id="IPR000821">
    <property type="entry name" value="Ala_racemase"/>
</dbReference>
<dbReference type="PRINTS" id="PR00992">
    <property type="entry name" value="ALARACEMASE"/>
</dbReference>
<dbReference type="EC" id="5.1.1.1" evidence="4"/>
<dbReference type="PROSITE" id="PS00395">
    <property type="entry name" value="ALANINE_RACEMASE"/>
    <property type="match status" value="1"/>
</dbReference>
<gene>
    <name evidence="8" type="ORF">C7B64_00460</name>
</gene>
<dbReference type="InterPro" id="IPR001608">
    <property type="entry name" value="Ala_racemase_N"/>
</dbReference>
<dbReference type="GO" id="GO:0030170">
    <property type="term" value="F:pyridoxal phosphate binding"/>
    <property type="evidence" value="ECO:0007669"/>
    <property type="project" value="UniProtKB-UniRule"/>
</dbReference>
<evidence type="ECO:0000256" key="1">
    <source>
        <dbReference type="ARBA" id="ARBA00001933"/>
    </source>
</evidence>
<dbReference type="Gene3D" id="3.20.20.10">
    <property type="entry name" value="Alanine racemase"/>
    <property type="match status" value="1"/>
</dbReference>
<evidence type="ECO:0000256" key="4">
    <source>
        <dbReference type="HAMAP-Rule" id="MF_01201"/>
    </source>
</evidence>
<comment type="cofactor">
    <cofactor evidence="1 4 5">
        <name>pyridoxal 5'-phosphate</name>
        <dbReference type="ChEBI" id="CHEBI:597326"/>
    </cofactor>
</comment>
<dbReference type="PANTHER" id="PTHR30511">
    <property type="entry name" value="ALANINE RACEMASE"/>
    <property type="match status" value="1"/>
</dbReference>
<proteinExistence type="inferred from homology"/>
<dbReference type="Pfam" id="PF01168">
    <property type="entry name" value="Ala_racemase_N"/>
    <property type="match status" value="1"/>
</dbReference>
<protein>
    <recommendedName>
        <fullName evidence="4">Alanine racemase</fullName>
        <ecNumber evidence="4">5.1.1.1</ecNumber>
    </recommendedName>
</protein>
<feature type="domain" description="Alanine racemase C-terminal" evidence="7">
    <location>
        <begin position="270"/>
        <end position="398"/>
    </location>
</feature>
<feature type="binding site" evidence="4 6">
    <location>
        <position position="339"/>
    </location>
    <ligand>
        <name>substrate</name>
    </ligand>
</feature>
<dbReference type="SUPFAM" id="SSF51419">
    <property type="entry name" value="PLP-binding barrel"/>
    <property type="match status" value="1"/>
</dbReference>
<evidence type="ECO:0000313" key="8">
    <source>
        <dbReference type="EMBL" id="PSB05153.1"/>
    </source>
</evidence>
<feature type="binding site" evidence="4 6">
    <location>
        <position position="162"/>
    </location>
    <ligand>
        <name>substrate</name>
    </ligand>
</feature>
<evidence type="ECO:0000256" key="2">
    <source>
        <dbReference type="ARBA" id="ARBA00022898"/>
    </source>
</evidence>
<dbReference type="Proteomes" id="UP000238762">
    <property type="component" value="Unassembled WGS sequence"/>
</dbReference>
<comment type="caution">
    <text evidence="8">The sequence shown here is derived from an EMBL/GenBank/DDBJ whole genome shotgun (WGS) entry which is preliminary data.</text>
</comment>
<dbReference type="InterPro" id="IPR011079">
    <property type="entry name" value="Ala_racemase_C"/>
</dbReference>
<dbReference type="HAMAP" id="MF_01201">
    <property type="entry name" value="Ala_racemase"/>
    <property type="match status" value="1"/>
</dbReference>
<evidence type="ECO:0000256" key="6">
    <source>
        <dbReference type="PIRSR" id="PIRSR600821-52"/>
    </source>
</evidence>
<comment type="function">
    <text evidence="4">Catalyzes the interconversion of L-alanine and D-alanine. May also act on other amino acids.</text>
</comment>
<dbReference type="PANTHER" id="PTHR30511:SF0">
    <property type="entry name" value="ALANINE RACEMASE, CATABOLIC-RELATED"/>
    <property type="match status" value="1"/>
</dbReference>
<dbReference type="Pfam" id="PF00842">
    <property type="entry name" value="Ala_racemase_C"/>
    <property type="match status" value="1"/>
</dbReference>
<dbReference type="RefSeq" id="WP_106286698.1">
    <property type="nucleotide sequence ID" value="NZ_CAWNTC010000104.1"/>
</dbReference>
<dbReference type="OrthoDB" id="9813814at2"/>
<feature type="modified residue" description="N6-(pyridoxal phosphate)lysine" evidence="4 5">
    <location>
        <position position="63"/>
    </location>
</feature>
<dbReference type="InterPro" id="IPR029066">
    <property type="entry name" value="PLP-binding_barrel"/>
</dbReference>
<evidence type="ECO:0000256" key="5">
    <source>
        <dbReference type="PIRSR" id="PIRSR600821-50"/>
    </source>
</evidence>
<dbReference type="GO" id="GO:0005829">
    <property type="term" value="C:cytosol"/>
    <property type="evidence" value="ECO:0007669"/>
    <property type="project" value="TreeGrafter"/>
</dbReference>
<keyword evidence="2 4" id="KW-0663">Pyridoxal phosphate</keyword>
<reference evidence="8 9" key="2">
    <citation type="submission" date="2018-03" db="EMBL/GenBank/DDBJ databases">
        <title>The ancient ancestry and fast evolution of plastids.</title>
        <authorList>
            <person name="Moore K.R."/>
            <person name="Magnabosco C."/>
            <person name="Momper L."/>
            <person name="Gold D.A."/>
            <person name="Bosak T."/>
            <person name="Fournier G.P."/>
        </authorList>
    </citation>
    <scope>NUCLEOTIDE SEQUENCE [LARGE SCALE GENOMIC DNA]</scope>
    <source>
        <strain evidence="8 9">CCAP 1448/3</strain>
    </source>
</reference>
<name>A0A2T1CAI4_9CYAN</name>
<dbReference type="NCBIfam" id="TIGR00492">
    <property type="entry name" value="alr"/>
    <property type="match status" value="1"/>
</dbReference>
<dbReference type="CDD" id="cd00430">
    <property type="entry name" value="PLPDE_III_AR"/>
    <property type="match status" value="1"/>
</dbReference>
<keyword evidence="9" id="KW-1185">Reference proteome</keyword>
<organism evidence="8 9">
    <name type="scientific">Merismopedia glauca CCAP 1448/3</name>
    <dbReference type="NCBI Taxonomy" id="1296344"/>
    <lineage>
        <taxon>Bacteria</taxon>
        <taxon>Bacillati</taxon>
        <taxon>Cyanobacteriota</taxon>
        <taxon>Cyanophyceae</taxon>
        <taxon>Synechococcales</taxon>
        <taxon>Merismopediaceae</taxon>
        <taxon>Merismopedia</taxon>
    </lineage>
</organism>
<dbReference type="AlphaFoldDB" id="A0A2T1CAI4"/>
<comment type="similarity">
    <text evidence="4">Belongs to the alanine racemase family.</text>
</comment>
<dbReference type="GO" id="GO:0030632">
    <property type="term" value="P:D-alanine biosynthetic process"/>
    <property type="evidence" value="ECO:0007669"/>
    <property type="project" value="UniProtKB-UniRule"/>
</dbReference>